<comment type="cofactor">
    <cofactor evidence="1">
        <name>Mn(2+)</name>
        <dbReference type="ChEBI" id="CHEBI:29035"/>
    </cofactor>
</comment>
<dbReference type="GO" id="GO:0005737">
    <property type="term" value="C:cytoplasm"/>
    <property type="evidence" value="ECO:0007669"/>
    <property type="project" value="UniProtKB-ARBA"/>
</dbReference>
<evidence type="ECO:0000256" key="2">
    <source>
        <dbReference type="ARBA" id="ARBA00001946"/>
    </source>
</evidence>
<dbReference type="SUPFAM" id="SSF52922">
    <property type="entry name" value="TK C-terminal domain-like"/>
    <property type="match status" value="1"/>
</dbReference>
<dbReference type="RefSeq" id="WP_063242269.1">
    <property type="nucleotide sequence ID" value="NZ_CP168967.1"/>
</dbReference>
<protein>
    <submittedName>
        <fullName evidence="6">Transketolase</fullName>
    </submittedName>
</protein>
<evidence type="ECO:0000313" key="6">
    <source>
        <dbReference type="EMBL" id="KYG70485.1"/>
    </source>
</evidence>
<accession>A0A150WVF0</accession>
<comment type="caution">
    <text evidence="6">The sequence shown here is derived from an EMBL/GenBank/DDBJ whole genome shotgun (WGS) entry which is preliminary data.</text>
</comment>
<sequence>MTEPIQIKTKLAGNPSQEPQFKTYVKSKDGRQIPVADPRATRVLVSLMDMNAVLGGAASHYGGPAALAELMSALHGHVFDVSSRVKKQWYEMFHLINDAGHCENGLYALKANYGMAGLTLDSLKKFRSIESGLTGHGEVHCFPEGVFISNGPLGSAFPQSQGVAMGEAIAGTNRVTVTTISDGACMEGEAKESFAAIPGLAQKGKMGPFVLIISDNNTKLSGRIDAESFSMTPTFESLKALGWNVITLQEGNDLQKCYDTIVNAIETAQANPKMPVVIHAKTVKGIGTKKTIESASGGHGFPLKSPTELAAFLGEIYGGEALLPIYNMWIDELHKWEAEIKASGVKDSGEKIQTGVSAAMIRARKAGLPVLSVTSDLPGSTGVAGFRKEFPHDSFDVGIAESNMVSTAAGLSKLGYIPVVDTFAQFGVTKGALPLTMGALSEAPIIAIFSHTGFQDAADGASHQALSYMAMVSSIPHVDVYSLSCSEEADALVSAAIENFAKARKNGEVPNSSIFFLGRENFPKSYVTPSSYDLRKAQILVDTTSGKNGKCVTIATTGSLVPQALKAAQDLEAKGVGAIVVNSACVNHIDVATFKASLEKTQGQLITVEDHQLIGGFGQMLTHALLQADVATLKVKSLGVHGEFGQSAYTAMDLYRKHKVDAGAIVEAAGSFFQKSQAW</sequence>
<dbReference type="CDD" id="cd07033">
    <property type="entry name" value="TPP_PYR_DXS_TK_like"/>
    <property type="match status" value="1"/>
</dbReference>
<gene>
    <name evidence="6" type="ORF">AZI85_00620</name>
</gene>
<evidence type="ECO:0000256" key="1">
    <source>
        <dbReference type="ARBA" id="ARBA00001936"/>
    </source>
</evidence>
<evidence type="ECO:0000259" key="5">
    <source>
        <dbReference type="SMART" id="SM00861"/>
    </source>
</evidence>
<dbReference type="SMART" id="SM00861">
    <property type="entry name" value="Transket_pyr"/>
    <property type="match status" value="1"/>
</dbReference>
<dbReference type="Pfam" id="PF00456">
    <property type="entry name" value="Transketolase_N"/>
    <property type="match status" value="1"/>
</dbReference>
<evidence type="ECO:0000313" key="7">
    <source>
        <dbReference type="Proteomes" id="UP000075391"/>
    </source>
</evidence>
<dbReference type="Gene3D" id="3.40.50.920">
    <property type="match status" value="1"/>
</dbReference>
<feature type="domain" description="Transketolase-like pyrimidine-binding" evidence="5">
    <location>
        <begin position="350"/>
        <end position="510"/>
    </location>
</feature>
<organism evidence="6 7">
    <name type="scientific">Bdellovibrio bacteriovorus</name>
    <dbReference type="NCBI Taxonomy" id="959"/>
    <lineage>
        <taxon>Bacteria</taxon>
        <taxon>Pseudomonadati</taxon>
        <taxon>Bdellovibrionota</taxon>
        <taxon>Bdellovibrionia</taxon>
        <taxon>Bdellovibrionales</taxon>
        <taxon>Pseudobdellovibrionaceae</taxon>
        <taxon>Bdellovibrio</taxon>
    </lineage>
</organism>
<dbReference type="SUPFAM" id="SSF52518">
    <property type="entry name" value="Thiamin diphosphate-binding fold (THDP-binding)"/>
    <property type="match status" value="2"/>
</dbReference>
<dbReference type="InterPro" id="IPR009014">
    <property type="entry name" value="Transketo_C/PFOR_II"/>
</dbReference>
<comment type="similarity">
    <text evidence="4">Belongs to the transketolase family.</text>
</comment>
<dbReference type="Gene3D" id="3.40.50.970">
    <property type="match status" value="2"/>
</dbReference>
<dbReference type="Pfam" id="PF02780">
    <property type="entry name" value="Transketolase_C"/>
    <property type="match status" value="1"/>
</dbReference>
<dbReference type="InterPro" id="IPR033248">
    <property type="entry name" value="Transketolase_C"/>
</dbReference>
<dbReference type="OrthoDB" id="5287306at2"/>
<dbReference type="InterPro" id="IPR005475">
    <property type="entry name" value="Transketolase-like_Pyr-bd"/>
</dbReference>
<name>A0A150WVF0_BDEBC</name>
<dbReference type="Pfam" id="PF02779">
    <property type="entry name" value="Transket_pyr"/>
    <property type="match status" value="1"/>
</dbReference>
<dbReference type="InterPro" id="IPR005474">
    <property type="entry name" value="Transketolase_N"/>
</dbReference>
<dbReference type="Proteomes" id="UP000075391">
    <property type="component" value="Unassembled WGS sequence"/>
</dbReference>
<dbReference type="InterPro" id="IPR029061">
    <property type="entry name" value="THDP-binding"/>
</dbReference>
<evidence type="ECO:0000256" key="3">
    <source>
        <dbReference type="ARBA" id="ARBA00001964"/>
    </source>
</evidence>
<dbReference type="InterPro" id="IPR051157">
    <property type="entry name" value="PDH/Transketolase"/>
</dbReference>
<dbReference type="AlphaFoldDB" id="A0A150WVF0"/>
<proteinExistence type="inferred from homology"/>
<reference evidence="6 7" key="1">
    <citation type="submission" date="2016-03" db="EMBL/GenBank/DDBJ databases">
        <authorList>
            <person name="Ploux O."/>
        </authorList>
    </citation>
    <scope>NUCLEOTIDE SEQUENCE [LARGE SCALE GENOMIC DNA]</scope>
    <source>
        <strain evidence="6 7">BER2</strain>
    </source>
</reference>
<dbReference type="PANTHER" id="PTHR43825:SF3">
    <property type="entry name" value="PYRUVATE DEHYDROGENASE E1 COMPONENT"/>
    <property type="match status" value="1"/>
</dbReference>
<evidence type="ECO:0000256" key="4">
    <source>
        <dbReference type="ARBA" id="ARBA00007131"/>
    </source>
</evidence>
<comment type="cofactor">
    <cofactor evidence="2">
        <name>Mg(2+)</name>
        <dbReference type="ChEBI" id="CHEBI:18420"/>
    </cofactor>
</comment>
<dbReference type="PANTHER" id="PTHR43825">
    <property type="entry name" value="PYRUVATE DEHYDROGENASE E1 COMPONENT"/>
    <property type="match status" value="1"/>
</dbReference>
<dbReference type="EMBL" id="LUKF01000001">
    <property type="protein sequence ID" value="KYG70485.1"/>
    <property type="molecule type" value="Genomic_DNA"/>
</dbReference>
<comment type="cofactor">
    <cofactor evidence="3">
        <name>thiamine diphosphate</name>
        <dbReference type="ChEBI" id="CHEBI:58937"/>
    </cofactor>
</comment>